<evidence type="ECO:0000313" key="3">
    <source>
        <dbReference type="Proteomes" id="UP000183376"/>
    </source>
</evidence>
<evidence type="ECO:0000313" key="2">
    <source>
        <dbReference type="EMBL" id="SDM41840.1"/>
    </source>
</evidence>
<accession>A0A1G9T2F8</accession>
<dbReference type="EMBL" id="LT629701">
    <property type="protein sequence ID" value="SDM41840.1"/>
    <property type="molecule type" value="Genomic_DNA"/>
</dbReference>
<organism evidence="2 3">
    <name type="scientific">Allokutzneria albata</name>
    <name type="common">Kibdelosporangium albatum</name>
    <dbReference type="NCBI Taxonomy" id="211114"/>
    <lineage>
        <taxon>Bacteria</taxon>
        <taxon>Bacillati</taxon>
        <taxon>Actinomycetota</taxon>
        <taxon>Actinomycetes</taxon>
        <taxon>Pseudonocardiales</taxon>
        <taxon>Pseudonocardiaceae</taxon>
        <taxon>Allokutzneria</taxon>
    </lineage>
</organism>
<dbReference type="SUPFAM" id="SSF51735">
    <property type="entry name" value="NAD(P)-binding Rossmann-fold domains"/>
    <property type="match status" value="1"/>
</dbReference>
<sequence>MGAGGRVGREVTDILKNQGHEIVEVTRSAGVDVHTGTGLAEALSGVEAVIDAVNIPPSPDTDVVTGFFRTTARNLQRAAAAAGVRRIVLVSIIGIDEFTSGHYAGKLAQERALLEGPVPVRIVRAAQFHEFPAMMLEWTTQGDVARVPAMRTQLVAVRTVAEKLAEIAVHDGPAMTDIAGPEEIRLSVAAAEVARRRGYPARVEEVADTSDPNHGLQATGALLPGPDAVIAGPTFAEWLTRR</sequence>
<dbReference type="InterPro" id="IPR036291">
    <property type="entry name" value="NAD(P)-bd_dom_sf"/>
</dbReference>
<dbReference type="Gene3D" id="3.40.50.720">
    <property type="entry name" value="NAD(P)-binding Rossmann-like Domain"/>
    <property type="match status" value="1"/>
</dbReference>
<reference evidence="2 3" key="1">
    <citation type="submission" date="2016-10" db="EMBL/GenBank/DDBJ databases">
        <authorList>
            <person name="de Groot N.N."/>
        </authorList>
    </citation>
    <scope>NUCLEOTIDE SEQUENCE [LARGE SCALE GENOMIC DNA]</scope>
    <source>
        <strain evidence="2 3">DSM 44149</strain>
    </source>
</reference>
<dbReference type="STRING" id="211114.SAMN04489726_1521"/>
<dbReference type="Pfam" id="PF13460">
    <property type="entry name" value="NAD_binding_10"/>
    <property type="match status" value="1"/>
</dbReference>
<dbReference type="InterPro" id="IPR016040">
    <property type="entry name" value="NAD(P)-bd_dom"/>
</dbReference>
<dbReference type="eggNOG" id="COG0702">
    <property type="taxonomic scope" value="Bacteria"/>
</dbReference>
<protein>
    <submittedName>
        <fullName evidence="2">NAD(P)H-binding</fullName>
    </submittedName>
</protein>
<name>A0A1G9T2F8_ALLAB</name>
<feature type="domain" description="NAD(P)-binding" evidence="1">
    <location>
        <begin position="2"/>
        <end position="145"/>
    </location>
</feature>
<proteinExistence type="predicted"/>
<dbReference type="Proteomes" id="UP000183376">
    <property type="component" value="Chromosome I"/>
</dbReference>
<keyword evidence="3" id="KW-1185">Reference proteome</keyword>
<gene>
    <name evidence="2" type="ORF">SAMN04489726_1521</name>
</gene>
<dbReference type="AlphaFoldDB" id="A0A1G9T2F8"/>
<evidence type="ECO:0000259" key="1">
    <source>
        <dbReference type="Pfam" id="PF13460"/>
    </source>
</evidence>